<evidence type="ECO:0000256" key="1">
    <source>
        <dbReference type="SAM" id="MobiDB-lite"/>
    </source>
</evidence>
<evidence type="ECO:0008006" key="5">
    <source>
        <dbReference type="Google" id="ProtNLM"/>
    </source>
</evidence>
<reference evidence="3" key="2">
    <citation type="submission" date="2021-08" db="EMBL/GenBank/DDBJ databases">
        <authorList>
            <person name="Tani A."/>
            <person name="Ola A."/>
            <person name="Ogura Y."/>
            <person name="Katsura K."/>
            <person name="Hayashi T."/>
        </authorList>
    </citation>
    <scope>NUCLEOTIDE SEQUENCE</scope>
    <source>
        <strain evidence="3">DSM 17168</strain>
    </source>
</reference>
<reference evidence="3" key="1">
    <citation type="journal article" date="2021" name="Front. Microbiol.">
        <title>Comprehensive Comparative Genomics and Phenotyping of Methylobacterium Species.</title>
        <authorList>
            <person name="Alessa O."/>
            <person name="Ogura Y."/>
            <person name="Fujitani Y."/>
            <person name="Takami H."/>
            <person name="Hayashi T."/>
            <person name="Sahin N."/>
            <person name="Tani A."/>
        </authorList>
    </citation>
    <scope>NUCLEOTIDE SEQUENCE</scope>
    <source>
        <strain evidence="3">DSM 17168</strain>
    </source>
</reference>
<name>A0ABQ4SC55_9HYPH</name>
<feature type="signal peptide" evidence="2">
    <location>
        <begin position="1"/>
        <end position="28"/>
    </location>
</feature>
<sequence length="138" mass="13691">MTRFRPLLQVLVAIVMIAAGSMLSDAHAHAGHAHAAHAHAGHAHGMTPVASTAPSPAAAAVDLTAPSDGDLHTESGPSQPGKAHAGCCCAGPCCAVLAGPVGLPVRAAHPARPGSRPADPARPDALSEALPRPPRFVA</sequence>
<dbReference type="RefSeq" id="WP_238235666.1">
    <property type="nucleotide sequence ID" value="NZ_BPQQ01000031.1"/>
</dbReference>
<protein>
    <recommendedName>
        <fullName evidence="5">CopL family metal-binding regulatory protein</fullName>
    </recommendedName>
</protein>
<feature type="region of interest" description="Disordered" evidence="1">
    <location>
        <begin position="34"/>
        <end position="85"/>
    </location>
</feature>
<comment type="caution">
    <text evidence="3">The sequence shown here is derived from an EMBL/GenBank/DDBJ whole genome shotgun (WGS) entry which is preliminary data.</text>
</comment>
<evidence type="ECO:0000313" key="3">
    <source>
        <dbReference type="EMBL" id="GJE00806.1"/>
    </source>
</evidence>
<evidence type="ECO:0000313" key="4">
    <source>
        <dbReference type="Proteomes" id="UP001055153"/>
    </source>
</evidence>
<keyword evidence="2" id="KW-0732">Signal</keyword>
<organism evidence="3 4">
    <name type="scientific">Methylobacterium isbiliense</name>
    <dbReference type="NCBI Taxonomy" id="315478"/>
    <lineage>
        <taxon>Bacteria</taxon>
        <taxon>Pseudomonadati</taxon>
        <taxon>Pseudomonadota</taxon>
        <taxon>Alphaproteobacteria</taxon>
        <taxon>Hyphomicrobiales</taxon>
        <taxon>Methylobacteriaceae</taxon>
        <taxon>Methylobacterium</taxon>
    </lineage>
</organism>
<feature type="compositionally biased region" description="Low complexity" evidence="1">
    <location>
        <begin position="43"/>
        <end position="68"/>
    </location>
</feature>
<keyword evidence="4" id="KW-1185">Reference proteome</keyword>
<dbReference type="Proteomes" id="UP001055153">
    <property type="component" value="Unassembled WGS sequence"/>
</dbReference>
<feature type="region of interest" description="Disordered" evidence="1">
    <location>
        <begin position="105"/>
        <end position="138"/>
    </location>
</feature>
<feature type="chain" id="PRO_5047051566" description="CopL family metal-binding regulatory protein" evidence="2">
    <location>
        <begin position="29"/>
        <end position="138"/>
    </location>
</feature>
<gene>
    <name evidence="3" type="ORF">GMJLKIPL_2733</name>
</gene>
<evidence type="ECO:0000256" key="2">
    <source>
        <dbReference type="SAM" id="SignalP"/>
    </source>
</evidence>
<dbReference type="EMBL" id="BPQQ01000031">
    <property type="protein sequence ID" value="GJE00806.1"/>
    <property type="molecule type" value="Genomic_DNA"/>
</dbReference>
<accession>A0ABQ4SC55</accession>
<proteinExistence type="predicted"/>